<keyword evidence="1 4" id="KW-0808">Transferase</keyword>
<dbReference type="InterPro" id="IPR050832">
    <property type="entry name" value="Bact_Acetyltransf"/>
</dbReference>
<feature type="domain" description="N-acetyltransferase" evidence="3">
    <location>
        <begin position="1"/>
        <end position="165"/>
    </location>
</feature>
<dbReference type="PANTHER" id="PTHR43877">
    <property type="entry name" value="AMINOALKYLPHOSPHONATE N-ACETYLTRANSFERASE-RELATED-RELATED"/>
    <property type="match status" value="1"/>
</dbReference>
<dbReference type="GO" id="GO:0016746">
    <property type="term" value="F:acyltransferase activity"/>
    <property type="evidence" value="ECO:0007669"/>
    <property type="project" value="UniProtKB-KW"/>
</dbReference>
<dbReference type="PROSITE" id="PS51186">
    <property type="entry name" value="GNAT"/>
    <property type="match status" value="1"/>
</dbReference>
<dbReference type="Proteomes" id="UP001595850">
    <property type="component" value="Unassembled WGS sequence"/>
</dbReference>
<comment type="caution">
    <text evidence="4">The sequence shown here is derived from an EMBL/GenBank/DDBJ whole genome shotgun (WGS) entry which is preliminary data.</text>
</comment>
<dbReference type="InterPro" id="IPR000182">
    <property type="entry name" value="GNAT_dom"/>
</dbReference>
<sequence length="165" mass="17829">MIIRDGDPGDVRAVLGMFDSAVEWLTAQGRTGQWGSEPFSADPARVRRIGQWAAEGGMRIAEIDGEPAGCAVLGPPMPYVDPAPEPELYVQALVIDRRFHGRGVGAALLARARAEAAGLGVSLLRVDCYAGDDGRLVRYYESQGFTRAETFSVGEWPGQILQLRL</sequence>
<name>A0ABV8I5C5_9ACTN</name>
<dbReference type="Gene3D" id="3.40.630.30">
    <property type="match status" value="1"/>
</dbReference>
<keyword evidence="5" id="KW-1185">Reference proteome</keyword>
<keyword evidence="2 4" id="KW-0012">Acyltransferase</keyword>
<accession>A0ABV8I5C5</accession>
<evidence type="ECO:0000256" key="1">
    <source>
        <dbReference type="ARBA" id="ARBA00022679"/>
    </source>
</evidence>
<evidence type="ECO:0000313" key="5">
    <source>
        <dbReference type="Proteomes" id="UP001595850"/>
    </source>
</evidence>
<dbReference type="RefSeq" id="WP_377285102.1">
    <property type="nucleotide sequence ID" value="NZ_JBHSBM010000008.1"/>
</dbReference>
<dbReference type="Pfam" id="PF00583">
    <property type="entry name" value="Acetyltransf_1"/>
    <property type="match status" value="1"/>
</dbReference>
<evidence type="ECO:0000313" key="4">
    <source>
        <dbReference type="EMBL" id="MFC4057150.1"/>
    </source>
</evidence>
<evidence type="ECO:0000256" key="2">
    <source>
        <dbReference type="ARBA" id="ARBA00023315"/>
    </source>
</evidence>
<evidence type="ECO:0000259" key="3">
    <source>
        <dbReference type="PROSITE" id="PS51186"/>
    </source>
</evidence>
<gene>
    <name evidence="4" type="ORF">ACFOWE_02525</name>
</gene>
<protein>
    <submittedName>
        <fullName evidence="4">GNAT family N-acetyltransferase</fullName>
        <ecNumber evidence="4">2.3.1.-</ecNumber>
    </submittedName>
</protein>
<dbReference type="CDD" id="cd04301">
    <property type="entry name" value="NAT_SF"/>
    <property type="match status" value="1"/>
</dbReference>
<reference evidence="5" key="1">
    <citation type="journal article" date="2019" name="Int. J. Syst. Evol. Microbiol.">
        <title>The Global Catalogue of Microorganisms (GCM) 10K type strain sequencing project: providing services to taxonomists for standard genome sequencing and annotation.</title>
        <authorList>
            <consortium name="The Broad Institute Genomics Platform"/>
            <consortium name="The Broad Institute Genome Sequencing Center for Infectious Disease"/>
            <person name="Wu L."/>
            <person name="Ma J."/>
        </authorList>
    </citation>
    <scope>NUCLEOTIDE SEQUENCE [LARGE SCALE GENOMIC DNA]</scope>
    <source>
        <strain evidence="5">TBRC 4489</strain>
    </source>
</reference>
<proteinExistence type="predicted"/>
<dbReference type="SUPFAM" id="SSF55729">
    <property type="entry name" value="Acyl-CoA N-acyltransferases (Nat)"/>
    <property type="match status" value="1"/>
</dbReference>
<dbReference type="EMBL" id="JBHSBM010000008">
    <property type="protein sequence ID" value="MFC4057150.1"/>
    <property type="molecule type" value="Genomic_DNA"/>
</dbReference>
<organism evidence="4 5">
    <name type="scientific">Planomonospora corallina</name>
    <dbReference type="NCBI Taxonomy" id="1806052"/>
    <lineage>
        <taxon>Bacteria</taxon>
        <taxon>Bacillati</taxon>
        <taxon>Actinomycetota</taxon>
        <taxon>Actinomycetes</taxon>
        <taxon>Streptosporangiales</taxon>
        <taxon>Streptosporangiaceae</taxon>
        <taxon>Planomonospora</taxon>
    </lineage>
</organism>
<dbReference type="InterPro" id="IPR016181">
    <property type="entry name" value="Acyl_CoA_acyltransferase"/>
</dbReference>
<dbReference type="EC" id="2.3.1.-" evidence="4"/>